<dbReference type="EMBL" id="ABCS01000014">
    <property type="protein sequence ID" value="EDM80019.1"/>
    <property type="molecule type" value="Genomic_DNA"/>
</dbReference>
<keyword evidence="11 13" id="KW-0472">Membrane</keyword>
<evidence type="ECO:0000256" key="2">
    <source>
        <dbReference type="ARBA" id="ARBA00009137"/>
    </source>
</evidence>
<feature type="binding site" evidence="12">
    <location>
        <position position="315"/>
    </location>
    <ligand>
        <name>K(+)</name>
        <dbReference type="ChEBI" id="CHEBI:29103"/>
    </ligand>
</feature>
<evidence type="ECO:0000256" key="9">
    <source>
        <dbReference type="ARBA" id="ARBA00022989"/>
    </source>
</evidence>
<dbReference type="Proteomes" id="UP000005801">
    <property type="component" value="Unassembled WGS sequence"/>
</dbReference>
<comment type="similarity">
    <text evidence="2">Belongs to the TrkH potassium transport family.</text>
</comment>
<sequence>MNPRAIARMAAPLLVLVGLTMLAPLLLALWDGQMRSAIAYGVSASAAALSGLLASRLGRGVEDDALHRKDAIGVVVLIWCVMGLFGALPFMVEGALLDPAAAIFEAVSGFTTTGATVVGDIEGLSRATNLWRCEMHWIGGMGIVVLFVAVFPTLGVGAKQLFRNEVPGPTTEGLRPRIRQTATALWWIYGGLTALCALAMIALGMPIFDAICHAMSTLGTGGYSPKAASIGAYHSPAIDWVTALFMLIAGLNFGLYYAAVRGRWRALFEDPELRFYLAFNLVVTLVVAWSIWPRHAAIGESLRYASFQTLAVTTTTGFMTEDFDTYPNIARYVLFLAMFMGGCAGSTAGGIKVVRVYLLLKVVIREVRSLAAPNVVRRIKIGRAAVPRSVVSGVLVFVVTYFLIFAATSLLLVALDLELVSAMSATVACLSSVGPGLDAVGPAQNFDVVPAVGKLALCFCMIAGRLELFVLLAIFSPEQWRR</sequence>
<feature type="binding site" evidence="12">
    <location>
        <position position="221"/>
    </location>
    <ligand>
        <name>K(+)</name>
        <dbReference type="ChEBI" id="CHEBI:29103"/>
    </ligand>
</feature>
<keyword evidence="7 13" id="KW-0812">Transmembrane</keyword>
<feature type="binding site" evidence="12">
    <location>
        <position position="112"/>
    </location>
    <ligand>
        <name>K(+)</name>
        <dbReference type="ChEBI" id="CHEBI:29103"/>
    </ligand>
</feature>
<keyword evidence="6" id="KW-0633">Potassium transport</keyword>
<reference evidence="14 15" key="1">
    <citation type="submission" date="2007-06" db="EMBL/GenBank/DDBJ databases">
        <authorList>
            <person name="Shimkets L."/>
            <person name="Ferriera S."/>
            <person name="Johnson J."/>
            <person name="Kravitz S."/>
            <person name="Beeson K."/>
            <person name="Sutton G."/>
            <person name="Rogers Y.-H."/>
            <person name="Friedman R."/>
            <person name="Frazier M."/>
            <person name="Venter J.C."/>
        </authorList>
    </citation>
    <scope>NUCLEOTIDE SEQUENCE [LARGE SCALE GENOMIC DNA]</scope>
    <source>
        <strain evidence="14 15">SIR-1</strain>
    </source>
</reference>
<keyword evidence="10" id="KW-0406">Ion transport</keyword>
<feature type="transmembrane region" description="Helical" evidence="13">
    <location>
        <begin position="71"/>
        <end position="92"/>
    </location>
</feature>
<feature type="transmembrane region" description="Helical" evidence="13">
    <location>
        <begin position="240"/>
        <end position="261"/>
    </location>
</feature>
<feature type="transmembrane region" description="Helical" evidence="13">
    <location>
        <begin position="273"/>
        <end position="292"/>
    </location>
</feature>
<keyword evidence="5" id="KW-0997">Cell inner membrane</keyword>
<evidence type="ECO:0000256" key="13">
    <source>
        <dbReference type="SAM" id="Phobius"/>
    </source>
</evidence>
<dbReference type="OrthoDB" id="9810952at2"/>
<evidence type="ECO:0000313" key="15">
    <source>
        <dbReference type="Proteomes" id="UP000005801"/>
    </source>
</evidence>
<feature type="transmembrane region" description="Helical" evidence="13">
    <location>
        <begin position="451"/>
        <end position="475"/>
    </location>
</feature>
<gene>
    <name evidence="14" type="ORF">PPSIR1_20369</name>
</gene>
<feature type="transmembrane region" description="Helical" evidence="13">
    <location>
        <begin position="329"/>
        <end position="351"/>
    </location>
</feature>
<evidence type="ECO:0000256" key="12">
    <source>
        <dbReference type="PIRSR" id="PIRSR006247-1"/>
    </source>
</evidence>
<feature type="binding site" evidence="12">
    <location>
        <position position="316"/>
    </location>
    <ligand>
        <name>K(+)</name>
        <dbReference type="ChEBI" id="CHEBI:29103"/>
    </ligand>
</feature>
<dbReference type="eggNOG" id="COG0168">
    <property type="taxonomic scope" value="Bacteria"/>
</dbReference>
<feature type="transmembrane region" description="Helical" evidence="13">
    <location>
        <begin position="135"/>
        <end position="154"/>
    </location>
</feature>
<evidence type="ECO:0000256" key="7">
    <source>
        <dbReference type="ARBA" id="ARBA00022692"/>
    </source>
</evidence>
<name>A6G250_9BACT</name>
<evidence type="ECO:0000256" key="10">
    <source>
        <dbReference type="ARBA" id="ARBA00023065"/>
    </source>
</evidence>
<dbReference type="GO" id="GO:0015379">
    <property type="term" value="F:potassium:chloride symporter activity"/>
    <property type="evidence" value="ECO:0007669"/>
    <property type="project" value="InterPro"/>
</dbReference>
<dbReference type="Pfam" id="PF02386">
    <property type="entry name" value="TrkH"/>
    <property type="match status" value="1"/>
</dbReference>
<keyword evidence="9 13" id="KW-1133">Transmembrane helix</keyword>
<evidence type="ECO:0000256" key="6">
    <source>
        <dbReference type="ARBA" id="ARBA00022538"/>
    </source>
</evidence>
<keyword evidence="3" id="KW-0813">Transport</keyword>
<feature type="transmembrane region" description="Helical" evidence="13">
    <location>
        <begin position="390"/>
        <end position="415"/>
    </location>
</feature>
<evidence type="ECO:0000256" key="4">
    <source>
        <dbReference type="ARBA" id="ARBA00022475"/>
    </source>
</evidence>
<feature type="transmembrane region" description="Helical" evidence="13">
    <location>
        <begin position="38"/>
        <end position="59"/>
    </location>
</feature>
<feature type="binding site" evidence="12">
    <location>
        <position position="433"/>
    </location>
    <ligand>
        <name>K(+)</name>
        <dbReference type="ChEBI" id="CHEBI:29103"/>
    </ligand>
</feature>
<evidence type="ECO:0000256" key="3">
    <source>
        <dbReference type="ARBA" id="ARBA00022448"/>
    </source>
</evidence>
<keyword evidence="4" id="KW-1003">Cell membrane</keyword>
<evidence type="ECO:0000313" key="14">
    <source>
        <dbReference type="EMBL" id="EDM80019.1"/>
    </source>
</evidence>
<keyword evidence="15" id="KW-1185">Reference proteome</keyword>
<dbReference type="InterPro" id="IPR003445">
    <property type="entry name" value="Cat_transpt"/>
</dbReference>
<protein>
    <submittedName>
        <fullName evidence="14">K+ transporter Trk</fullName>
    </submittedName>
</protein>
<evidence type="ECO:0000256" key="11">
    <source>
        <dbReference type="ARBA" id="ARBA00023136"/>
    </source>
</evidence>
<comment type="subcellular location">
    <subcellularLocation>
        <location evidence="1">Cell inner membrane</location>
        <topology evidence="1">Multi-pass membrane protein</topology>
    </subcellularLocation>
</comment>
<dbReference type="PANTHER" id="PTHR32024">
    <property type="entry name" value="TRK SYSTEM POTASSIUM UPTAKE PROTEIN TRKG-RELATED"/>
    <property type="match status" value="1"/>
</dbReference>
<dbReference type="InterPro" id="IPR004772">
    <property type="entry name" value="TrkH"/>
</dbReference>
<evidence type="ECO:0000256" key="1">
    <source>
        <dbReference type="ARBA" id="ARBA00004429"/>
    </source>
</evidence>
<keyword evidence="8 12" id="KW-0630">Potassium</keyword>
<organism evidence="14 15">
    <name type="scientific">Plesiocystis pacifica SIR-1</name>
    <dbReference type="NCBI Taxonomy" id="391625"/>
    <lineage>
        <taxon>Bacteria</taxon>
        <taxon>Pseudomonadati</taxon>
        <taxon>Myxococcota</taxon>
        <taxon>Polyangia</taxon>
        <taxon>Nannocystales</taxon>
        <taxon>Nannocystaceae</taxon>
        <taxon>Plesiocystis</taxon>
    </lineage>
</organism>
<evidence type="ECO:0000256" key="5">
    <source>
        <dbReference type="ARBA" id="ARBA00022519"/>
    </source>
</evidence>
<dbReference type="AlphaFoldDB" id="A6G250"/>
<dbReference type="RefSeq" id="WP_006970799.1">
    <property type="nucleotide sequence ID" value="NZ_ABCS01000014.1"/>
</dbReference>
<feature type="binding site" evidence="12">
    <location>
        <position position="113"/>
    </location>
    <ligand>
        <name>K(+)</name>
        <dbReference type="ChEBI" id="CHEBI:29103"/>
    </ligand>
</feature>
<dbReference type="PIRSF" id="PIRSF006247">
    <property type="entry name" value="TrkH"/>
    <property type="match status" value="1"/>
</dbReference>
<dbReference type="PANTHER" id="PTHR32024:SF2">
    <property type="entry name" value="TRK SYSTEM POTASSIUM UPTAKE PROTEIN TRKG-RELATED"/>
    <property type="match status" value="1"/>
</dbReference>
<dbReference type="STRING" id="391625.PPSIR1_20369"/>
<comment type="caution">
    <text evidence="14">The sequence shown here is derived from an EMBL/GenBank/DDBJ whole genome shotgun (WGS) entry which is preliminary data.</text>
</comment>
<proteinExistence type="inferred from homology"/>
<dbReference type="GO" id="GO:0046872">
    <property type="term" value="F:metal ion binding"/>
    <property type="evidence" value="ECO:0007669"/>
    <property type="project" value="UniProtKB-KW"/>
</dbReference>
<dbReference type="GO" id="GO:0005886">
    <property type="term" value="C:plasma membrane"/>
    <property type="evidence" value="ECO:0007669"/>
    <property type="project" value="UniProtKB-SubCell"/>
</dbReference>
<evidence type="ECO:0000256" key="8">
    <source>
        <dbReference type="ARBA" id="ARBA00022958"/>
    </source>
</evidence>
<keyword evidence="12" id="KW-0479">Metal-binding</keyword>
<accession>A6G250</accession>
<feature type="transmembrane region" description="Helical" evidence="13">
    <location>
        <begin position="184"/>
        <end position="208"/>
    </location>
</feature>